<dbReference type="EMBL" id="BX294137">
    <property type="protein sequence ID" value="CAD72631.1"/>
    <property type="molecule type" value="Genomic_DNA"/>
</dbReference>
<gene>
    <name evidence="2" type="ordered locus">RB2447</name>
</gene>
<evidence type="ECO:0000256" key="1">
    <source>
        <dbReference type="SAM" id="MobiDB-lite"/>
    </source>
</evidence>
<dbReference type="Proteomes" id="UP000001025">
    <property type="component" value="Chromosome"/>
</dbReference>
<accession>Q7UVU0</accession>
<feature type="region of interest" description="Disordered" evidence="1">
    <location>
        <begin position="31"/>
        <end position="93"/>
    </location>
</feature>
<evidence type="ECO:0000313" key="2">
    <source>
        <dbReference type="EMBL" id="CAD72631.1"/>
    </source>
</evidence>
<dbReference type="EnsemblBacteria" id="CAD72631">
    <property type="protein sequence ID" value="CAD72631"/>
    <property type="gene ID" value="RB2447"/>
</dbReference>
<sequence length="93" mass="10066">MSAWDELNGEEALRTFNQAFCGGSRACGRCLDRDDSGKNPSKRLLGAKRSSSIISDDDERRGMDSGKPSKQSRDNSSDFNAKGAASRELSAHP</sequence>
<reference evidence="2 3" key="1">
    <citation type="journal article" date="2003" name="Proc. Natl. Acad. Sci. U.S.A.">
        <title>Complete genome sequence of the marine planctomycete Pirellula sp. strain 1.</title>
        <authorList>
            <person name="Gloeckner F.O."/>
            <person name="Kube M."/>
            <person name="Bauer M."/>
            <person name="Teeling H."/>
            <person name="Lombardot T."/>
            <person name="Ludwig W."/>
            <person name="Gade D."/>
            <person name="Beck A."/>
            <person name="Borzym K."/>
            <person name="Heitmann K."/>
            <person name="Rabus R."/>
            <person name="Schlesner H."/>
            <person name="Amann R."/>
            <person name="Reinhardt R."/>
        </authorList>
    </citation>
    <scope>NUCLEOTIDE SEQUENCE [LARGE SCALE GENOMIC DNA]</scope>
    <source>
        <strain evidence="3">DSM 10527 / NCIMB 13988 / SH1</strain>
    </source>
</reference>
<dbReference type="STRING" id="243090.RB2447"/>
<keyword evidence="3" id="KW-1185">Reference proteome</keyword>
<name>Q7UVU0_RHOBA</name>
<protein>
    <submittedName>
        <fullName evidence="2">Uncharacterized protein</fullName>
    </submittedName>
</protein>
<dbReference type="KEGG" id="rba:RB2447"/>
<dbReference type="InParanoid" id="Q7UVU0"/>
<dbReference type="HOGENOM" id="CLU_2397598_0_0_0"/>
<organism evidence="2 3">
    <name type="scientific">Rhodopirellula baltica (strain DSM 10527 / NCIMB 13988 / SH1)</name>
    <dbReference type="NCBI Taxonomy" id="243090"/>
    <lineage>
        <taxon>Bacteria</taxon>
        <taxon>Pseudomonadati</taxon>
        <taxon>Planctomycetota</taxon>
        <taxon>Planctomycetia</taxon>
        <taxon>Pirellulales</taxon>
        <taxon>Pirellulaceae</taxon>
        <taxon>Rhodopirellula</taxon>
    </lineage>
</organism>
<evidence type="ECO:0000313" key="3">
    <source>
        <dbReference type="Proteomes" id="UP000001025"/>
    </source>
</evidence>
<proteinExistence type="predicted"/>
<dbReference type="AlphaFoldDB" id="Q7UVU0"/>